<dbReference type="InterPro" id="IPR029717">
    <property type="entry name" value="FAM193"/>
</dbReference>
<feature type="compositionally biased region" description="Basic and acidic residues" evidence="1">
    <location>
        <begin position="24"/>
        <end position="36"/>
    </location>
</feature>
<name>A0A2J7QSF8_9NEOP</name>
<gene>
    <name evidence="2" type="ORF">B7P43_G00807</name>
</gene>
<dbReference type="PANTHER" id="PTHR15109:SF4">
    <property type="entry name" value="FAM193 C-TERMINAL DOMAIN-CONTAINING PROTEIN"/>
    <property type="match status" value="1"/>
</dbReference>
<reference evidence="2 3" key="1">
    <citation type="submission" date="2017-12" db="EMBL/GenBank/DDBJ databases">
        <title>Hemimetabolous genomes reveal molecular basis of termite eusociality.</title>
        <authorList>
            <person name="Harrison M.C."/>
            <person name="Jongepier E."/>
            <person name="Robertson H.M."/>
            <person name="Arning N."/>
            <person name="Bitard-Feildel T."/>
            <person name="Chao H."/>
            <person name="Childers C.P."/>
            <person name="Dinh H."/>
            <person name="Doddapaneni H."/>
            <person name="Dugan S."/>
            <person name="Gowin J."/>
            <person name="Greiner C."/>
            <person name="Han Y."/>
            <person name="Hu H."/>
            <person name="Hughes D.S.T."/>
            <person name="Huylmans A.-K."/>
            <person name="Kemena C."/>
            <person name="Kremer L.P.M."/>
            <person name="Lee S.L."/>
            <person name="Lopez-Ezquerra A."/>
            <person name="Mallet L."/>
            <person name="Monroy-Kuhn J.M."/>
            <person name="Moser A."/>
            <person name="Murali S.C."/>
            <person name="Muzny D.M."/>
            <person name="Otani S."/>
            <person name="Piulachs M.-D."/>
            <person name="Poelchau M."/>
            <person name="Qu J."/>
            <person name="Schaub F."/>
            <person name="Wada-Katsumata A."/>
            <person name="Worley K.C."/>
            <person name="Xie Q."/>
            <person name="Ylla G."/>
            <person name="Poulsen M."/>
            <person name="Gibbs R.A."/>
            <person name="Schal C."/>
            <person name="Richards S."/>
            <person name="Belles X."/>
            <person name="Korb J."/>
            <person name="Bornberg-Bauer E."/>
        </authorList>
    </citation>
    <scope>NUCLEOTIDE SEQUENCE [LARGE SCALE GENOMIC DNA]</scope>
    <source>
        <tissue evidence="2">Whole body</tissue>
    </source>
</reference>
<protein>
    <submittedName>
        <fullName evidence="2">Uncharacterized protein</fullName>
    </submittedName>
</protein>
<evidence type="ECO:0000313" key="3">
    <source>
        <dbReference type="Proteomes" id="UP000235965"/>
    </source>
</evidence>
<comment type="caution">
    <text evidence="2">The sequence shown here is derived from an EMBL/GenBank/DDBJ whole genome shotgun (WGS) entry which is preliminary data.</text>
</comment>
<dbReference type="OrthoDB" id="10044608at2759"/>
<dbReference type="AlphaFoldDB" id="A0A2J7QSF8"/>
<keyword evidence="3" id="KW-1185">Reference proteome</keyword>
<organism evidence="2 3">
    <name type="scientific">Cryptotermes secundus</name>
    <dbReference type="NCBI Taxonomy" id="105785"/>
    <lineage>
        <taxon>Eukaryota</taxon>
        <taxon>Metazoa</taxon>
        <taxon>Ecdysozoa</taxon>
        <taxon>Arthropoda</taxon>
        <taxon>Hexapoda</taxon>
        <taxon>Insecta</taxon>
        <taxon>Pterygota</taxon>
        <taxon>Neoptera</taxon>
        <taxon>Polyneoptera</taxon>
        <taxon>Dictyoptera</taxon>
        <taxon>Blattodea</taxon>
        <taxon>Blattoidea</taxon>
        <taxon>Termitoidae</taxon>
        <taxon>Kalotermitidae</taxon>
        <taxon>Cryptotermitinae</taxon>
        <taxon>Cryptotermes</taxon>
    </lineage>
</organism>
<dbReference type="PANTHER" id="PTHR15109">
    <property type="entry name" value="AGAP004327-PA"/>
    <property type="match status" value="1"/>
</dbReference>
<dbReference type="EMBL" id="NEVH01011876">
    <property type="protein sequence ID" value="PNF31507.1"/>
    <property type="molecule type" value="Genomic_DNA"/>
</dbReference>
<evidence type="ECO:0000313" key="2">
    <source>
        <dbReference type="EMBL" id="PNF31507.1"/>
    </source>
</evidence>
<dbReference type="Proteomes" id="UP000235965">
    <property type="component" value="Unassembled WGS sequence"/>
</dbReference>
<evidence type="ECO:0000256" key="1">
    <source>
        <dbReference type="SAM" id="MobiDB-lite"/>
    </source>
</evidence>
<accession>A0A2J7QSF8</accession>
<proteinExistence type="predicted"/>
<feature type="compositionally biased region" description="Polar residues" evidence="1">
    <location>
        <begin position="56"/>
        <end position="65"/>
    </location>
</feature>
<sequence length="323" mass="37263">MSCSDSKKSKKRKSSKSGNMGDVLGKECGDGEKDEMPQETCSEDVREEADGAPNVDEQSSQSSGELDSYELKRSDDVKDEMIQSDENSTLPLITAAASQREEKPCTCEACKDKRELAAEQLEEMRRLQSYWMELRQYIRMVYRMAMEGRTVENSGAEDYEDKMKDLVQKLCARDPHQLFQRLESQVQEFVIEAKVRQLELLHREQQTPELAQIFLTGLLEGYDKLCLAAKQLAPLLQQLETEHLHRFNLTWEVLNKHLYQSCVYTDPLVQNNLPHYIGQLRSVTAGKNQTYSELVHHYLAFDDEMTLIGAMWRDTETLVIEYK</sequence>
<feature type="region of interest" description="Disordered" evidence="1">
    <location>
        <begin position="1"/>
        <end position="70"/>
    </location>
</feature>